<dbReference type="PANTHER" id="PTHR12428">
    <property type="entry name" value="OXA1"/>
    <property type="match status" value="1"/>
</dbReference>
<feature type="region of interest" description="Disordered" evidence="7">
    <location>
        <begin position="478"/>
        <end position="529"/>
    </location>
</feature>
<dbReference type="GO" id="GO:0032979">
    <property type="term" value="P:protein insertion into mitochondrial inner membrane from matrix"/>
    <property type="evidence" value="ECO:0007669"/>
    <property type="project" value="TreeGrafter"/>
</dbReference>
<dbReference type="Pfam" id="PF02096">
    <property type="entry name" value="60KD_IMP"/>
    <property type="match status" value="1"/>
</dbReference>
<evidence type="ECO:0000256" key="7">
    <source>
        <dbReference type="SAM" id="MobiDB-lite"/>
    </source>
</evidence>
<evidence type="ECO:0000256" key="3">
    <source>
        <dbReference type="ARBA" id="ARBA00022692"/>
    </source>
</evidence>
<dbReference type="InterPro" id="IPR028055">
    <property type="entry name" value="YidC/Oxa/ALB_C"/>
</dbReference>
<dbReference type="EMBL" id="KZ662759">
    <property type="protein sequence ID" value="PPS19512.1"/>
    <property type="molecule type" value="Genomic_DNA"/>
</dbReference>
<dbReference type="GO" id="GO:0032977">
    <property type="term" value="F:membrane insertase activity"/>
    <property type="evidence" value="ECO:0007669"/>
    <property type="project" value="InterPro"/>
</dbReference>
<keyword evidence="4" id="KW-1133">Transmembrane helix</keyword>
<dbReference type="Proteomes" id="UP000239757">
    <property type="component" value="Unassembled WGS sequence"/>
</dbReference>
<dbReference type="PANTHER" id="PTHR12428:SF34">
    <property type="entry name" value="MITOCHONDRIAL INNER MEMBRANE PROTEIN OXA1-LIKE"/>
    <property type="match status" value="1"/>
</dbReference>
<organism evidence="9 10">
    <name type="scientific">Gossypium barbadense</name>
    <name type="common">Sea Island cotton</name>
    <name type="synonym">Hibiscus barbadensis</name>
    <dbReference type="NCBI Taxonomy" id="3634"/>
    <lineage>
        <taxon>Eukaryota</taxon>
        <taxon>Viridiplantae</taxon>
        <taxon>Streptophyta</taxon>
        <taxon>Embryophyta</taxon>
        <taxon>Tracheophyta</taxon>
        <taxon>Spermatophyta</taxon>
        <taxon>Magnoliopsida</taxon>
        <taxon>eudicotyledons</taxon>
        <taxon>Gunneridae</taxon>
        <taxon>Pentapetalae</taxon>
        <taxon>rosids</taxon>
        <taxon>malvids</taxon>
        <taxon>Malvales</taxon>
        <taxon>Malvaceae</taxon>
        <taxon>Malvoideae</taxon>
        <taxon>Gossypium</taxon>
    </lineage>
</organism>
<feature type="domain" description="Membrane insertase YidC/Oxa/ALB C-terminal" evidence="8">
    <location>
        <begin position="285"/>
        <end position="443"/>
    </location>
</feature>
<proteinExistence type="inferred from homology"/>
<name>A0A2P5YVD2_GOSBA</name>
<evidence type="ECO:0000313" key="10">
    <source>
        <dbReference type="Proteomes" id="UP000239757"/>
    </source>
</evidence>
<evidence type="ECO:0000256" key="1">
    <source>
        <dbReference type="ARBA" id="ARBA00004141"/>
    </source>
</evidence>
<gene>
    <name evidence="9" type="ORF">GOBAR_AA01043</name>
</gene>
<protein>
    <recommendedName>
        <fullName evidence="8">Membrane insertase YidC/Oxa/ALB C-terminal domain-containing protein</fullName>
    </recommendedName>
</protein>
<keyword evidence="3 6" id="KW-0812">Transmembrane</keyword>
<dbReference type="CDD" id="cd20069">
    <property type="entry name" value="5TM_Oxa1-like"/>
    <property type="match status" value="1"/>
</dbReference>
<dbReference type="InterPro" id="IPR001708">
    <property type="entry name" value="YidC/ALB3/OXA1/COX18"/>
</dbReference>
<evidence type="ECO:0000259" key="8">
    <source>
        <dbReference type="Pfam" id="PF02096"/>
    </source>
</evidence>
<evidence type="ECO:0000256" key="4">
    <source>
        <dbReference type="ARBA" id="ARBA00022989"/>
    </source>
</evidence>
<evidence type="ECO:0000256" key="5">
    <source>
        <dbReference type="ARBA" id="ARBA00023136"/>
    </source>
</evidence>
<reference evidence="9 10" key="1">
    <citation type="submission" date="2015-01" db="EMBL/GenBank/DDBJ databases">
        <title>Genome of allotetraploid Gossypium barbadense reveals genomic plasticity and fiber elongation in cotton evolution.</title>
        <authorList>
            <person name="Chen X."/>
            <person name="Liu X."/>
            <person name="Zhao B."/>
            <person name="Zheng H."/>
            <person name="Hu Y."/>
            <person name="Lu G."/>
            <person name="Yang C."/>
            <person name="Chen J."/>
            <person name="Shan C."/>
            <person name="Zhang L."/>
            <person name="Zhou Y."/>
            <person name="Wang L."/>
            <person name="Guo W."/>
            <person name="Bai Y."/>
            <person name="Ruan J."/>
            <person name="Shangguan X."/>
            <person name="Mao Y."/>
            <person name="Jiang J."/>
            <person name="Zhu Y."/>
            <person name="Lei J."/>
            <person name="Kang H."/>
            <person name="Chen S."/>
            <person name="He X."/>
            <person name="Wang R."/>
            <person name="Wang Y."/>
            <person name="Chen J."/>
            <person name="Wang L."/>
            <person name="Yu S."/>
            <person name="Wang B."/>
            <person name="Wei J."/>
            <person name="Song S."/>
            <person name="Lu X."/>
            <person name="Gao Z."/>
            <person name="Gu W."/>
            <person name="Deng X."/>
            <person name="Ma D."/>
            <person name="Wang S."/>
            <person name="Liang W."/>
            <person name="Fang L."/>
            <person name="Cai C."/>
            <person name="Zhu X."/>
            <person name="Zhou B."/>
            <person name="Zhang Y."/>
            <person name="Chen Z."/>
            <person name="Xu S."/>
            <person name="Zhu R."/>
            <person name="Wang S."/>
            <person name="Zhang T."/>
            <person name="Zhao G."/>
        </authorList>
    </citation>
    <scope>NUCLEOTIDE SEQUENCE [LARGE SCALE GENOMIC DNA]</scope>
    <source>
        <strain evidence="10">cv. Xinhai21</strain>
        <tissue evidence="9">Leaf</tissue>
    </source>
</reference>
<comment type="subcellular location">
    <subcellularLocation>
        <location evidence="1 6">Membrane</location>
        <topology evidence="1 6">Multi-pass membrane protein</topology>
    </subcellularLocation>
</comment>
<dbReference type="OrthoDB" id="2148490at2759"/>
<sequence length="529" mass="58825">MTVLRATKELYGEVNTGELIPVLFRVSKCTLLVAAPNKTFALSNSALRSLSRRATLIARLYQPSFAYIVHEDDRKNHPLNEFYSQPKPSNLFQQRSFGTGFSNSSSGFGVLFQDRRCSKLSLIPSTGVSFFRYMSTKDNDGADEIEFMADGADRIGLMTDISETLKDSSFEAVASQAPAVNEVAVAAADSWLPIAAVQYVIDAVHSSTGLNWWSSIVVTTLLVRGLTLPFLISQLKATAKMTPEVYVQDITFVITMYMKPQLDNMQILDDSHLDDISMWYLAFLLRPQLKEIKERMQRMGMDPQAVAEGQNEMQKLFKEYGVTPFTPLKGFFIQMPIFISFFLGISNMAEKMPSFKSGGAYWFIDLSTPDSLCIFPVLMALTFWITVECNMLEGTEGNPSSGTTKNVARVFAALSVPLTMNFSKAIFCYWITSNVFSLAYGLVLKAPGVKAALGVPLIPKPPAGTTPRPSINLYSAFKQPERTASHQSTSPPDEPTKASHKKISSSSTMDQRIKILERQLKGRKKNKKR</sequence>
<evidence type="ECO:0000256" key="2">
    <source>
        <dbReference type="ARBA" id="ARBA00010583"/>
    </source>
</evidence>
<dbReference type="GO" id="GO:0005743">
    <property type="term" value="C:mitochondrial inner membrane"/>
    <property type="evidence" value="ECO:0007669"/>
    <property type="project" value="TreeGrafter"/>
</dbReference>
<dbReference type="AlphaFoldDB" id="A0A2P5YVD2"/>
<comment type="similarity">
    <text evidence="2">Belongs to the OXA1/ALB3/YidC (TC 2.A.9.2) family.</text>
</comment>
<comment type="similarity">
    <text evidence="6">Belongs to the OXA1/ALB3/YidC family.</text>
</comment>
<keyword evidence="5" id="KW-0472">Membrane</keyword>
<accession>A0A2P5YVD2</accession>
<feature type="compositionally biased region" description="Basic and acidic residues" evidence="7">
    <location>
        <begin position="511"/>
        <end position="520"/>
    </location>
</feature>
<evidence type="ECO:0000313" key="9">
    <source>
        <dbReference type="EMBL" id="PPS19512.1"/>
    </source>
</evidence>
<evidence type="ECO:0000256" key="6">
    <source>
        <dbReference type="RuleBase" id="RU003945"/>
    </source>
</evidence>